<evidence type="ECO:0000313" key="1">
    <source>
        <dbReference type="EMBL" id="GMF82104.1"/>
    </source>
</evidence>
<keyword evidence="2" id="KW-1185">Reference proteome</keyword>
<sequence length="118" mass="13370">MQSLDMPFRSGGRALKFGFHIGCWSKPSILASFAFIYDNASHDCLTHRRFYSSGFISYHATLVDFLKWQARRVPTEDRTVVVVEREKSRCDTDDTTSQYIAVVVPVVDATRDGNPCSD</sequence>
<reference evidence="1" key="1">
    <citation type="submission" date="2023-04" db="EMBL/GenBank/DDBJ databases">
        <title>Phytophthora fragariaefolia NBRC 109709.</title>
        <authorList>
            <person name="Ichikawa N."/>
            <person name="Sato H."/>
            <person name="Tonouchi N."/>
        </authorList>
    </citation>
    <scope>NUCLEOTIDE SEQUENCE</scope>
    <source>
        <strain evidence="1">NBRC 109709</strain>
    </source>
</reference>
<organism evidence="1 2">
    <name type="scientific">Phytophthora fragariaefolia</name>
    <dbReference type="NCBI Taxonomy" id="1490495"/>
    <lineage>
        <taxon>Eukaryota</taxon>
        <taxon>Sar</taxon>
        <taxon>Stramenopiles</taxon>
        <taxon>Oomycota</taxon>
        <taxon>Peronosporomycetes</taxon>
        <taxon>Peronosporales</taxon>
        <taxon>Peronosporaceae</taxon>
        <taxon>Phytophthora</taxon>
    </lineage>
</organism>
<evidence type="ECO:0000313" key="2">
    <source>
        <dbReference type="Proteomes" id="UP001165121"/>
    </source>
</evidence>
<dbReference type="Proteomes" id="UP001165121">
    <property type="component" value="Unassembled WGS sequence"/>
</dbReference>
<proteinExistence type="predicted"/>
<dbReference type="EMBL" id="BSXT01010775">
    <property type="protein sequence ID" value="GMF82104.1"/>
    <property type="molecule type" value="Genomic_DNA"/>
</dbReference>
<dbReference type="AlphaFoldDB" id="A0A9W6YL32"/>
<comment type="caution">
    <text evidence="1">The sequence shown here is derived from an EMBL/GenBank/DDBJ whole genome shotgun (WGS) entry which is preliminary data.</text>
</comment>
<protein>
    <submittedName>
        <fullName evidence="1">Unnamed protein product</fullName>
    </submittedName>
</protein>
<name>A0A9W6YL32_9STRA</name>
<accession>A0A9W6YL32</accession>
<gene>
    <name evidence="1" type="ORF">Pfra01_002879300</name>
</gene>